<dbReference type="Proteomes" id="UP000472335">
    <property type="component" value="Unassembled WGS sequence"/>
</dbReference>
<protein>
    <submittedName>
        <fullName evidence="1">Uncharacterized protein</fullName>
    </submittedName>
</protein>
<proteinExistence type="predicted"/>
<dbReference type="EMBL" id="JAAKZY010000131">
    <property type="protein sequence ID" value="NGO12201.1"/>
    <property type="molecule type" value="Genomic_DNA"/>
</dbReference>
<keyword evidence="2" id="KW-1185">Reference proteome</keyword>
<name>A0A6G4VE01_9ACTN</name>
<accession>A0A6G4VE01</accession>
<evidence type="ECO:0000313" key="2">
    <source>
        <dbReference type="Proteomes" id="UP000472335"/>
    </source>
</evidence>
<dbReference type="RefSeq" id="WP_165264586.1">
    <property type="nucleotide sequence ID" value="NZ_JAAKZY010000131.1"/>
</dbReference>
<sequence length="98" mass="11110">MLDLTLHFLAWMLSICTPRPRGRHRLGAIPPLRYTPAPSPRFTELLDGSASRLVRPYVLDPAEHRLQRERRRALYLATLGIDVGPTHIHGVRVPAATR</sequence>
<reference evidence="1 2" key="1">
    <citation type="submission" date="2020-02" db="EMBL/GenBank/DDBJ databases">
        <title>Whole-genome analyses of novel actinobacteria.</title>
        <authorList>
            <person name="Sahin N."/>
            <person name="Gencbay T."/>
        </authorList>
    </citation>
    <scope>NUCLEOTIDE SEQUENCE [LARGE SCALE GENOMIC DNA]</scope>
    <source>
        <strain evidence="1 2">HC44</strain>
    </source>
</reference>
<gene>
    <name evidence="1" type="ORF">G5C60_32495</name>
</gene>
<dbReference type="AlphaFoldDB" id="A0A6G4VE01"/>
<comment type="caution">
    <text evidence="1">The sequence shown here is derived from an EMBL/GenBank/DDBJ whole genome shotgun (WGS) entry which is preliminary data.</text>
</comment>
<evidence type="ECO:0000313" key="1">
    <source>
        <dbReference type="EMBL" id="NGO12201.1"/>
    </source>
</evidence>
<organism evidence="1 2">
    <name type="scientific">Streptomyces scabichelini</name>
    <dbReference type="NCBI Taxonomy" id="2711217"/>
    <lineage>
        <taxon>Bacteria</taxon>
        <taxon>Bacillati</taxon>
        <taxon>Actinomycetota</taxon>
        <taxon>Actinomycetes</taxon>
        <taxon>Kitasatosporales</taxon>
        <taxon>Streptomycetaceae</taxon>
        <taxon>Streptomyces</taxon>
    </lineage>
</organism>